<evidence type="ECO:0000313" key="13">
    <source>
        <dbReference type="Proteomes" id="UP000218327"/>
    </source>
</evidence>
<feature type="compositionally biased region" description="Acidic residues" evidence="10">
    <location>
        <begin position="122"/>
        <end position="136"/>
    </location>
</feature>
<accession>A0A2A5BAE8</accession>
<evidence type="ECO:0000256" key="2">
    <source>
        <dbReference type="ARBA" id="ARBA00022519"/>
    </source>
</evidence>
<dbReference type="GO" id="GO:0005886">
    <property type="term" value="C:plasma membrane"/>
    <property type="evidence" value="ECO:0007669"/>
    <property type="project" value="UniProtKB-SubCell"/>
</dbReference>
<evidence type="ECO:0000259" key="11">
    <source>
        <dbReference type="SMART" id="SM00771"/>
    </source>
</evidence>
<evidence type="ECO:0000256" key="6">
    <source>
        <dbReference type="ARBA" id="ARBA00023136"/>
    </source>
</evidence>
<dbReference type="SUPFAM" id="SSF64383">
    <property type="entry name" value="Cell-division protein ZipA, C-terminal domain"/>
    <property type="match status" value="1"/>
</dbReference>
<comment type="function">
    <text evidence="8 9">Essential cell division protein that stabilizes the FtsZ protofilaments by cross-linking them and that serves as a cytoplasmic membrane anchor for the Z ring. Also required for the recruitment to the septal ring of downstream cell division proteins.</text>
</comment>
<evidence type="ECO:0000256" key="9">
    <source>
        <dbReference type="RuleBase" id="RU003612"/>
    </source>
</evidence>
<dbReference type="NCBIfam" id="TIGR02205">
    <property type="entry name" value="septum_zipA"/>
    <property type="match status" value="1"/>
</dbReference>
<dbReference type="InterPro" id="IPR036765">
    <property type="entry name" value="ZipA_FtsZ-bd_C_sf"/>
</dbReference>
<feature type="compositionally biased region" description="Acidic residues" evidence="10">
    <location>
        <begin position="145"/>
        <end position="159"/>
    </location>
</feature>
<dbReference type="InterPro" id="IPR007449">
    <property type="entry name" value="ZipA_FtsZ-bd_C"/>
</dbReference>
<reference evidence="13" key="1">
    <citation type="submission" date="2017-08" db="EMBL/GenBank/DDBJ databases">
        <title>A dynamic microbial community with high functional redundancy inhabits the cold, oxic subseafloor aquifer.</title>
        <authorList>
            <person name="Tully B.J."/>
            <person name="Wheat C.G."/>
            <person name="Glazer B.T."/>
            <person name="Huber J.A."/>
        </authorList>
    </citation>
    <scope>NUCLEOTIDE SEQUENCE [LARGE SCALE GENOMIC DNA]</scope>
</reference>
<feature type="compositionally biased region" description="Acidic residues" evidence="10">
    <location>
        <begin position="174"/>
        <end position="184"/>
    </location>
</feature>
<comment type="subunit">
    <text evidence="8">Interacts with FtsZ via their C-terminal domains.</text>
</comment>
<evidence type="ECO:0000256" key="3">
    <source>
        <dbReference type="ARBA" id="ARBA00022618"/>
    </source>
</evidence>
<dbReference type="Pfam" id="PF04354">
    <property type="entry name" value="ZipA_C"/>
    <property type="match status" value="1"/>
</dbReference>
<keyword evidence="2 8" id="KW-0997">Cell inner membrane</keyword>
<dbReference type="HAMAP" id="MF_00509">
    <property type="entry name" value="ZipA"/>
    <property type="match status" value="1"/>
</dbReference>
<evidence type="ECO:0000256" key="4">
    <source>
        <dbReference type="ARBA" id="ARBA00022692"/>
    </source>
</evidence>
<comment type="caution">
    <text evidence="12">The sequence shown here is derived from an EMBL/GenBank/DDBJ whole genome shotgun (WGS) entry which is preliminary data.</text>
</comment>
<name>A0A2A5BAE8_9GAMM</name>
<evidence type="ECO:0000256" key="7">
    <source>
        <dbReference type="ARBA" id="ARBA00023306"/>
    </source>
</evidence>
<dbReference type="InterPro" id="IPR011919">
    <property type="entry name" value="Cell_div_ZipA"/>
</dbReference>
<dbReference type="GO" id="GO:0032153">
    <property type="term" value="C:cell division site"/>
    <property type="evidence" value="ECO:0007669"/>
    <property type="project" value="UniProtKB-UniRule"/>
</dbReference>
<evidence type="ECO:0000256" key="5">
    <source>
        <dbReference type="ARBA" id="ARBA00022989"/>
    </source>
</evidence>
<feature type="transmembrane region" description="Helical" evidence="8">
    <location>
        <begin position="6"/>
        <end position="27"/>
    </location>
</feature>
<proteinExistence type="inferred from homology"/>
<gene>
    <name evidence="8 12" type="primary">zipA</name>
    <name evidence="12" type="ORF">COA96_01055</name>
</gene>
<keyword evidence="6 8" id="KW-0472">Membrane</keyword>
<sequence>MGGRELVILLLGLAIVAVVLRGLYVAIQARRGQIRLAIDKNIPRNVDLDALEMSELPGGGARTIDRSLEQVNLQNSALNTAQAKAEALHLGDNEGATDHIPVLMDAVEVRDAPIAVTADVADEAEFQPSDNEEDYEDHTSAPEIGDVEQTSDDVFDEQDDSDNVLFDYDENDAQNEELPDDDEDSHSAIDTLDDVTPDYDDSDEDGTEFDADETSQQAYEEIEEEPDQQNIEDEGFAEEPLEEETIQDAEEEDQITEQEAIVEPANSSEDFAMTAGERIGFNAGTGDEIKQSGLFDELEEVQQESVKPKRKSIFSVFGRKVKNKRPTSEPESEVAIDELEEVIEELQPEEAEFQTPQHDDAALETEQEVVEASMSDVQEDVIAQASPIPEETEVEHSEPSEVIVINVMAKQGRVFAGNDLLHCLITAGLRFGDMNIFHKRLSNDSQGPILFSVANMLNPGTFDLNNMENFTTLGVSFFLALPTPINNMDAFEQLLEVAQQIRDTLDGELKDDHRNGMTVQTTEHYRQRIRDFELLCLKTAGARG</sequence>
<feature type="compositionally biased region" description="Acidic residues" evidence="10">
    <location>
        <begin position="220"/>
        <end position="254"/>
    </location>
</feature>
<evidence type="ECO:0000256" key="1">
    <source>
        <dbReference type="ARBA" id="ARBA00022475"/>
    </source>
</evidence>
<feature type="region of interest" description="Disordered" evidence="10">
    <location>
        <begin position="174"/>
        <end position="254"/>
    </location>
</feature>
<organism evidence="12 13">
    <name type="scientific">SAR86 cluster bacterium</name>
    <dbReference type="NCBI Taxonomy" id="2030880"/>
    <lineage>
        <taxon>Bacteria</taxon>
        <taxon>Pseudomonadati</taxon>
        <taxon>Pseudomonadota</taxon>
        <taxon>Gammaproteobacteria</taxon>
        <taxon>SAR86 cluster</taxon>
    </lineage>
</organism>
<comment type="similarity">
    <text evidence="8 9">Belongs to the ZipA family.</text>
</comment>
<dbReference type="GO" id="GO:0000917">
    <property type="term" value="P:division septum assembly"/>
    <property type="evidence" value="ECO:0007669"/>
    <property type="project" value="TreeGrafter"/>
</dbReference>
<feature type="domain" description="ZipA C-terminal FtsZ-binding" evidence="11">
    <location>
        <begin position="399"/>
        <end position="529"/>
    </location>
</feature>
<dbReference type="Gene3D" id="3.30.1400.10">
    <property type="entry name" value="ZipA, C-terminal FtsZ-binding domain"/>
    <property type="match status" value="1"/>
</dbReference>
<feature type="compositionally biased region" description="Acidic residues" evidence="10">
    <location>
        <begin position="191"/>
        <end position="213"/>
    </location>
</feature>
<dbReference type="AlphaFoldDB" id="A0A2A5BAE8"/>
<evidence type="ECO:0000313" key="12">
    <source>
        <dbReference type="EMBL" id="PCJ28462.1"/>
    </source>
</evidence>
<dbReference type="GO" id="GO:0043093">
    <property type="term" value="P:FtsZ-dependent cytokinesis"/>
    <property type="evidence" value="ECO:0007669"/>
    <property type="project" value="UniProtKB-UniRule"/>
</dbReference>
<dbReference type="PANTHER" id="PTHR38685:SF1">
    <property type="entry name" value="CELL DIVISION PROTEIN ZIPA"/>
    <property type="match status" value="1"/>
</dbReference>
<keyword evidence="4 8" id="KW-0812">Transmembrane</keyword>
<evidence type="ECO:0000256" key="10">
    <source>
        <dbReference type="SAM" id="MobiDB-lite"/>
    </source>
</evidence>
<evidence type="ECO:0000256" key="8">
    <source>
        <dbReference type="HAMAP-Rule" id="MF_00509"/>
    </source>
</evidence>
<comment type="subcellular location">
    <subcellularLocation>
        <location evidence="8">Cell inner membrane</location>
        <topology evidence="8">Single-pass type I membrane protein</topology>
    </subcellularLocation>
    <text evidence="8">Localizes to the Z ring in an FtsZ-dependent manner.</text>
</comment>
<dbReference type="SMART" id="SM00771">
    <property type="entry name" value="ZipA_C"/>
    <property type="match status" value="1"/>
</dbReference>
<feature type="region of interest" description="Disordered" evidence="10">
    <location>
        <begin position="122"/>
        <end position="159"/>
    </location>
</feature>
<dbReference type="Proteomes" id="UP000218327">
    <property type="component" value="Unassembled WGS sequence"/>
</dbReference>
<keyword evidence="7 8" id="KW-0131">Cell cycle</keyword>
<dbReference type="EMBL" id="NVVJ01000002">
    <property type="protein sequence ID" value="PCJ28462.1"/>
    <property type="molecule type" value="Genomic_DNA"/>
</dbReference>
<dbReference type="PANTHER" id="PTHR38685">
    <property type="entry name" value="CELL DIVISION PROTEIN ZIPA"/>
    <property type="match status" value="1"/>
</dbReference>
<keyword evidence="1 8" id="KW-1003">Cell membrane</keyword>
<keyword evidence="3 8" id="KW-0132">Cell division</keyword>
<protein>
    <recommendedName>
        <fullName evidence="8 9">Cell division protein ZipA</fullName>
    </recommendedName>
</protein>
<keyword evidence="5 8" id="KW-1133">Transmembrane helix</keyword>